<gene>
    <name evidence="1" type="ORF">JJD71_22170</name>
</gene>
<dbReference type="Proteomes" id="UP000620382">
    <property type="component" value="Unassembled WGS sequence"/>
</dbReference>
<dbReference type="EMBL" id="JAENSR010000006">
    <property type="protein sequence ID" value="MBK3461780.1"/>
    <property type="molecule type" value="Genomic_DNA"/>
</dbReference>
<keyword evidence="2" id="KW-1185">Reference proteome</keyword>
<comment type="caution">
    <text evidence="1">The sequence shown here is derived from an EMBL/GenBank/DDBJ whole genome shotgun (WGS) entry which is preliminary data.</text>
</comment>
<proteinExistence type="predicted"/>
<name>A0ABS1GXU7_9PSED</name>
<dbReference type="RefSeq" id="WP_153870440.1">
    <property type="nucleotide sequence ID" value="NZ_JAEKCT010000007.1"/>
</dbReference>
<reference evidence="1 2" key="1">
    <citation type="submission" date="2021-01" db="EMBL/GenBank/DDBJ databases">
        <title>Antibiotic resistance and phylogeny of Pseudomonas spp. isolated over three decades from chicken meat in the Norwegian food chain.</title>
        <authorList>
            <person name="Moen B."/>
        </authorList>
    </citation>
    <scope>NUCLEOTIDE SEQUENCE [LARGE SCALE GENOMIC DNA]</scope>
    <source>
        <strain evidence="1 2">MF6766</strain>
    </source>
</reference>
<sequence length="48" mass="5418">MSNALQKAGDGAIGNVGSLIKRVLEHRIDGTDDYYRTERVPDFQKRLL</sequence>
<evidence type="ECO:0000313" key="2">
    <source>
        <dbReference type="Proteomes" id="UP000620382"/>
    </source>
</evidence>
<evidence type="ECO:0000313" key="1">
    <source>
        <dbReference type="EMBL" id="MBK3461780.1"/>
    </source>
</evidence>
<organism evidence="1 2">
    <name type="scientific">Pseudomonas haemolytica</name>
    <dbReference type="NCBI Taxonomy" id="2600065"/>
    <lineage>
        <taxon>Bacteria</taxon>
        <taxon>Pseudomonadati</taxon>
        <taxon>Pseudomonadota</taxon>
        <taxon>Gammaproteobacteria</taxon>
        <taxon>Pseudomonadales</taxon>
        <taxon>Pseudomonadaceae</taxon>
        <taxon>Pseudomonas</taxon>
    </lineage>
</organism>
<accession>A0ABS1GXU7</accession>
<protein>
    <submittedName>
        <fullName evidence="1">Uncharacterized protein</fullName>
    </submittedName>
</protein>